<dbReference type="InterPro" id="IPR036812">
    <property type="entry name" value="NAD(P)_OxRdtase_dom_sf"/>
</dbReference>
<dbReference type="SUPFAM" id="SSF51430">
    <property type="entry name" value="NAD(P)-linked oxidoreductase"/>
    <property type="match status" value="1"/>
</dbReference>
<organism evidence="3 4">
    <name type="scientific">Cupriavidus pauculus</name>
    <dbReference type="NCBI Taxonomy" id="82633"/>
    <lineage>
        <taxon>Bacteria</taxon>
        <taxon>Pseudomonadati</taxon>
        <taxon>Pseudomonadota</taxon>
        <taxon>Betaproteobacteria</taxon>
        <taxon>Burkholderiales</taxon>
        <taxon>Burkholderiaceae</taxon>
        <taxon>Cupriavidus</taxon>
    </lineage>
</organism>
<dbReference type="InterPro" id="IPR053135">
    <property type="entry name" value="AKR2_Oxidoreductase"/>
</dbReference>
<reference evidence="3 4" key="1">
    <citation type="submission" date="2019-09" db="EMBL/GenBank/DDBJ databases">
        <title>FDA dAtabase for Regulatory Grade micrObial Sequences (FDA-ARGOS): Supporting development and validation of Infectious Disease Dx tests.</title>
        <authorList>
            <person name="Sciortino C."/>
            <person name="Tallon L."/>
            <person name="Sadzewicz L."/>
            <person name="Vavikolanu K."/>
            <person name="Mehta A."/>
            <person name="Aluvathingal J."/>
            <person name="Nadendla S."/>
            <person name="Nandy P."/>
            <person name="Geyer C."/>
            <person name="Yan Y."/>
            <person name="Sichtig H."/>
        </authorList>
    </citation>
    <scope>NUCLEOTIDE SEQUENCE [LARGE SCALE GENOMIC DNA]</scope>
    <source>
        <strain evidence="3 4">FDAARGOS_664</strain>
    </source>
</reference>
<name>A0A5P2HGM8_9BURK</name>
<dbReference type="PROSITE" id="PS51318">
    <property type="entry name" value="TAT"/>
    <property type="match status" value="1"/>
</dbReference>
<dbReference type="Proteomes" id="UP000322822">
    <property type="component" value="Chromosome 2"/>
</dbReference>
<evidence type="ECO:0000313" key="4">
    <source>
        <dbReference type="Proteomes" id="UP000322822"/>
    </source>
</evidence>
<feature type="chain" id="PRO_5024802925" evidence="1">
    <location>
        <begin position="39"/>
        <end position="323"/>
    </location>
</feature>
<keyword evidence="1" id="KW-0732">Signal</keyword>
<gene>
    <name evidence="3" type="ORF">FOB72_30745</name>
</gene>
<dbReference type="EMBL" id="CP044067">
    <property type="protein sequence ID" value="QET06804.1"/>
    <property type="molecule type" value="Genomic_DNA"/>
</dbReference>
<accession>A0A5P2HGM8</accession>
<evidence type="ECO:0000313" key="3">
    <source>
        <dbReference type="EMBL" id="QET06804.1"/>
    </source>
</evidence>
<evidence type="ECO:0000256" key="1">
    <source>
        <dbReference type="SAM" id="SignalP"/>
    </source>
</evidence>
<feature type="signal peptide" evidence="1">
    <location>
        <begin position="1"/>
        <end position="38"/>
    </location>
</feature>
<dbReference type="AlphaFoldDB" id="A0A5P2HGM8"/>
<dbReference type="InterPro" id="IPR023210">
    <property type="entry name" value="NADP_OxRdtase_dom"/>
</dbReference>
<dbReference type="OrthoDB" id="8563187at2"/>
<evidence type="ECO:0000259" key="2">
    <source>
        <dbReference type="Pfam" id="PF00248"/>
    </source>
</evidence>
<dbReference type="PANTHER" id="PTHR43312:SF1">
    <property type="entry name" value="NADP-DEPENDENT OXIDOREDUCTASE DOMAIN-CONTAINING PROTEIN"/>
    <property type="match status" value="1"/>
</dbReference>
<feature type="domain" description="NADP-dependent oxidoreductase" evidence="2">
    <location>
        <begin position="64"/>
        <end position="309"/>
    </location>
</feature>
<dbReference type="CDD" id="cd19095">
    <property type="entry name" value="AKR_PA4992-like"/>
    <property type="match status" value="1"/>
</dbReference>
<protein>
    <submittedName>
        <fullName evidence="3">Aldo/keto reductase</fullName>
    </submittedName>
</protein>
<dbReference type="Pfam" id="PF00248">
    <property type="entry name" value="Aldo_ket_red"/>
    <property type="match status" value="1"/>
</dbReference>
<sequence length="323" mass="35211">MDRRTLDRRTLDRRTLDRRTFLGLAAALALPVSPGALGATAAAATVAAPLRRTIPGTTEALPVIGMGTSGTFDVGKGSEERAPLVEVLSLLLRDASNAVVDTAPSYGNSEAVTGDLIASAQPAQARKRVFLATKISTSHTNAPAQFAQSLADLRTDTVDLLQVHNLVDWRENLRWMRQLKEQRKVRYIGITHYRDESHEQLAQILRSERVDFLQVNYSAGDRNAENVLLPLARDRGVAVLINRPFQDGNIFAAVKGRPLPDWAGEIDCNSWGQLFLKFIVSHPAVTSAIPATSKPKNMADNLAAGHGRMPDTRERARIAALLA</sequence>
<dbReference type="PANTHER" id="PTHR43312">
    <property type="entry name" value="D-THREO-ALDOSE 1-DEHYDROGENASE"/>
    <property type="match status" value="1"/>
</dbReference>
<dbReference type="Gene3D" id="3.20.20.100">
    <property type="entry name" value="NADP-dependent oxidoreductase domain"/>
    <property type="match status" value="1"/>
</dbReference>
<proteinExistence type="predicted"/>
<dbReference type="InterPro" id="IPR006311">
    <property type="entry name" value="TAT_signal"/>
</dbReference>